<dbReference type="InterPro" id="IPR002172">
    <property type="entry name" value="LDrepeatLR_classA_rpt"/>
</dbReference>
<dbReference type="InterPro" id="IPR000998">
    <property type="entry name" value="MAM_dom"/>
</dbReference>
<dbReference type="CDD" id="cd00112">
    <property type="entry name" value="LDLa"/>
    <property type="match status" value="3"/>
</dbReference>
<dbReference type="PANTHER" id="PTHR23282">
    <property type="entry name" value="APICAL ENDOSOMAL GLYCOPROTEIN PRECURSOR"/>
    <property type="match status" value="1"/>
</dbReference>
<dbReference type="InterPro" id="IPR036055">
    <property type="entry name" value="LDL_receptor-like_sf"/>
</dbReference>
<evidence type="ECO:0000259" key="3">
    <source>
        <dbReference type="PROSITE" id="PS50060"/>
    </source>
</evidence>
<evidence type="ECO:0000313" key="5">
    <source>
        <dbReference type="EMBL" id="CAH3037817.1"/>
    </source>
</evidence>
<dbReference type="SMART" id="SM00137">
    <property type="entry name" value="MAM"/>
    <property type="match status" value="2"/>
</dbReference>
<dbReference type="InterPro" id="IPR037524">
    <property type="entry name" value="PA14/GLEYA"/>
</dbReference>
<evidence type="ECO:0000256" key="2">
    <source>
        <dbReference type="PROSITE-ProRule" id="PRU00124"/>
    </source>
</evidence>
<keyword evidence="1 2" id="KW-1015">Disulfide bond</keyword>
<feature type="disulfide bond" evidence="2">
    <location>
        <begin position="953"/>
        <end position="965"/>
    </location>
</feature>
<dbReference type="SUPFAM" id="SSF57424">
    <property type="entry name" value="LDL receptor-like module"/>
    <property type="match status" value="3"/>
</dbReference>
<feature type="domain" description="MAM" evidence="3">
    <location>
        <begin position="770"/>
        <end position="905"/>
    </location>
</feature>
<feature type="disulfide bond" evidence="2">
    <location>
        <begin position="960"/>
        <end position="978"/>
    </location>
</feature>
<dbReference type="PROSITE" id="PS50068">
    <property type="entry name" value="LDLRA_2"/>
    <property type="match status" value="3"/>
</dbReference>
<dbReference type="PRINTS" id="PR00261">
    <property type="entry name" value="LDLRECEPTOR"/>
</dbReference>
<feature type="disulfide bond" evidence="2">
    <location>
        <begin position="924"/>
        <end position="942"/>
    </location>
</feature>
<dbReference type="PANTHER" id="PTHR23282:SF101">
    <property type="entry name" value="MAM DOMAIN-CONTAINING PROTEIN"/>
    <property type="match status" value="1"/>
</dbReference>
<feature type="disulfide bond" evidence="2">
    <location>
        <begin position="998"/>
        <end position="1016"/>
    </location>
</feature>
<dbReference type="InterPro" id="IPR008979">
    <property type="entry name" value="Galactose-bd-like_sf"/>
</dbReference>
<dbReference type="SUPFAM" id="SSF56436">
    <property type="entry name" value="C-type lectin-like"/>
    <property type="match status" value="1"/>
</dbReference>
<feature type="domain" description="MAM" evidence="3">
    <location>
        <begin position="13"/>
        <end position="128"/>
    </location>
</feature>
<feature type="disulfide bond" evidence="2">
    <location>
        <begin position="936"/>
        <end position="951"/>
    </location>
</feature>
<organism evidence="5 6">
    <name type="scientific">Porites lobata</name>
    <dbReference type="NCBI Taxonomy" id="104759"/>
    <lineage>
        <taxon>Eukaryota</taxon>
        <taxon>Metazoa</taxon>
        <taxon>Cnidaria</taxon>
        <taxon>Anthozoa</taxon>
        <taxon>Hexacorallia</taxon>
        <taxon>Scleractinia</taxon>
        <taxon>Fungiina</taxon>
        <taxon>Poritidae</taxon>
        <taxon>Porites</taxon>
    </lineage>
</organism>
<keyword evidence="6" id="KW-1185">Reference proteome</keyword>
<dbReference type="CDD" id="cd06263">
    <property type="entry name" value="MAM"/>
    <property type="match status" value="1"/>
</dbReference>
<dbReference type="InterPro" id="IPR016187">
    <property type="entry name" value="CTDL_fold"/>
</dbReference>
<dbReference type="Gene3D" id="4.10.400.10">
    <property type="entry name" value="Low-density Lipoprotein Receptor"/>
    <property type="match status" value="3"/>
</dbReference>
<dbReference type="InterPro" id="IPR023415">
    <property type="entry name" value="LDLR_class-A_CS"/>
</dbReference>
<feature type="disulfide bond" evidence="2">
    <location>
        <begin position="991"/>
        <end position="1003"/>
    </location>
</feature>
<sequence length="1037" mass="117478">RKRQLSEYFVSISPGNGKYAYLDASFPRQHGDNVRLLSPIMQGAKCMSFMYHMYGSSMGSLVIYMKTNSSETVEWIKTGHHPNQWLEAVIFLNSSALYQIIMEGVRGVSFTSDIAIDNIAFRNGRCERLVTQSLYAFIKEDATDFKLDRIPDYNGWYYQFTVYALQTRNISTDVMYFVYPANTVRCAKGITQELSLDDLSCFPRDFFFSSRTYQPHYKKILLLNRGEKLPYGIALEEYHNCCRETVTEYFFANVSLDQQKACTPGWLNLGDSCFRIYSYNYQTSKDAMFKCHNLGGRRAVLGNAVQLHSLSRFIDDYIGDPWLNSDRLWPCHWNLSCGFVCETDERRFLIGWQSVHSSQANSSGEPFHAVDGHVASCFTVKRQKGQPVWWTVTLQRRGFVSKIWIINRLGRCLAEMPKHNVILRNSVETKKANCKVYSWKDRQKALMICEPLISASNVTIYEDGVDDLSLCEVMITAIGEKYSLHGVLQELWYDNPFAVSLQDDSSFPSNPNVVYILRQFDAPFDFHTNYGQRLTAYLQVSESGNYTFFVACDDTCELWLRTEREEHVEKMADNEASGKLLLIKLDHWTYHNQWNKSPSQQTSKEIWLSKCQSYSLELLMRQFVGKDCASVGMKLPNGTFIGPITEDHLFWVKPGFGYLDFQISSVPKKITLKTGQKLLIQANYKYCCRGLYCSGCPMRLYVSFGEQRILVHKDLPMDCQERYFNTSFDTFLQEGTYQIKVTYGPVDCLSCTSEVSREINEVHISALLVGSCNFTSGLCSWNSKDNGWTLSPSGKGIVPRFDSKVAVLESPWISKKLIYEKTGLCLSFSYLLSAYFGSSVSFVLLTSSNVSLWSLQGYQGQTWQTGQVSFKPREDFKVAAIGKQTSGINPVTIKNIRIAATQCERLPLHSLPGFLCDSKSSFQCDNGHCVSKDLVCDGDTACVDNSDEKNCKCLTSDFVCPSGECLDVEKLCDLRKDCKDGTDEARCGKSCSEDAFSCSGGGCVPWSLTCDGHANCEDGTDEPSICGNFAFFTCVFL</sequence>
<accession>A0ABN8MWW0</accession>
<evidence type="ECO:0000313" key="6">
    <source>
        <dbReference type="Proteomes" id="UP001159405"/>
    </source>
</evidence>
<comment type="caution">
    <text evidence="5">The sequence shown here is derived from an EMBL/GenBank/DDBJ whole genome shotgun (WGS) entry which is preliminary data.</text>
</comment>
<feature type="domain" description="PA14" evidence="4">
    <location>
        <begin position="482"/>
        <end position="648"/>
    </location>
</feature>
<dbReference type="PROSITE" id="PS50060">
    <property type="entry name" value="MAM_2"/>
    <property type="match status" value="2"/>
</dbReference>
<feature type="disulfide bond" evidence="2">
    <location>
        <begin position="972"/>
        <end position="987"/>
    </location>
</feature>
<dbReference type="Gene3D" id="2.60.120.260">
    <property type="entry name" value="Galactose-binding domain-like"/>
    <property type="match status" value="1"/>
</dbReference>
<dbReference type="SUPFAM" id="SSF49899">
    <property type="entry name" value="Concanavalin A-like lectins/glucanases"/>
    <property type="match status" value="2"/>
</dbReference>
<dbReference type="SMART" id="SM00192">
    <property type="entry name" value="LDLa"/>
    <property type="match status" value="3"/>
</dbReference>
<comment type="caution">
    <text evidence="2">Lacks conserved residue(s) required for the propagation of feature annotation.</text>
</comment>
<dbReference type="Gene3D" id="2.60.120.200">
    <property type="match status" value="2"/>
</dbReference>
<evidence type="ECO:0000256" key="1">
    <source>
        <dbReference type="ARBA" id="ARBA00023157"/>
    </source>
</evidence>
<dbReference type="Proteomes" id="UP001159405">
    <property type="component" value="Unassembled WGS sequence"/>
</dbReference>
<dbReference type="InterPro" id="IPR051560">
    <property type="entry name" value="MAM_domain-containing"/>
</dbReference>
<protein>
    <recommendedName>
        <fullName evidence="7">PA14 domain-containing protein</fullName>
    </recommendedName>
</protein>
<dbReference type="Pfam" id="PF00629">
    <property type="entry name" value="MAM"/>
    <property type="match status" value="2"/>
</dbReference>
<feature type="non-terminal residue" evidence="5">
    <location>
        <position position="1"/>
    </location>
</feature>
<dbReference type="PROSITE" id="PS01209">
    <property type="entry name" value="LDLRA_1"/>
    <property type="match status" value="1"/>
</dbReference>
<dbReference type="SUPFAM" id="SSF49785">
    <property type="entry name" value="Galactose-binding domain-like"/>
    <property type="match status" value="1"/>
</dbReference>
<evidence type="ECO:0008006" key="7">
    <source>
        <dbReference type="Google" id="ProtNLM"/>
    </source>
</evidence>
<proteinExistence type="predicted"/>
<reference evidence="5 6" key="1">
    <citation type="submission" date="2022-05" db="EMBL/GenBank/DDBJ databases">
        <authorList>
            <consortium name="Genoscope - CEA"/>
            <person name="William W."/>
        </authorList>
    </citation>
    <scope>NUCLEOTIDE SEQUENCE [LARGE SCALE GENOMIC DNA]</scope>
</reference>
<dbReference type="Pfam" id="PF00057">
    <property type="entry name" value="Ldl_recept_a"/>
    <property type="match status" value="3"/>
</dbReference>
<dbReference type="EMBL" id="CALNXK010000006">
    <property type="protein sequence ID" value="CAH3037817.1"/>
    <property type="molecule type" value="Genomic_DNA"/>
</dbReference>
<evidence type="ECO:0000259" key="4">
    <source>
        <dbReference type="PROSITE" id="PS51820"/>
    </source>
</evidence>
<gene>
    <name evidence="5" type="ORF">PLOB_00039287</name>
</gene>
<dbReference type="PROSITE" id="PS51820">
    <property type="entry name" value="PA14"/>
    <property type="match status" value="1"/>
</dbReference>
<name>A0ABN8MWW0_9CNID</name>
<dbReference type="InterPro" id="IPR013320">
    <property type="entry name" value="ConA-like_dom_sf"/>
</dbReference>